<dbReference type="CDD" id="cd00567">
    <property type="entry name" value="ACAD"/>
    <property type="match status" value="1"/>
</dbReference>
<evidence type="ECO:0000256" key="2">
    <source>
        <dbReference type="ARBA" id="ARBA00009347"/>
    </source>
</evidence>
<dbReference type="InterPro" id="IPR009075">
    <property type="entry name" value="AcylCo_DH/oxidase_C"/>
</dbReference>
<dbReference type="Gene3D" id="1.10.540.10">
    <property type="entry name" value="Acyl-CoA dehydrogenase/oxidase, N-terminal domain"/>
    <property type="match status" value="1"/>
</dbReference>
<dbReference type="Gene3D" id="2.40.110.10">
    <property type="entry name" value="Butyryl-CoA Dehydrogenase, subunit A, domain 2"/>
    <property type="match status" value="1"/>
</dbReference>
<evidence type="ECO:0000256" key="5">
    <source>
        <dbReference type="RuleBase" id="RU362125"/>
    </source>
</evidence>
<proteinExistence type="inferred from homology"/>
<evidence type="ECO:0000259" key="8">
    <source>
        <dbReference type="Pfam" id="PF02771"/>
    </source>
</evidence>
<dbReference type="PANTHER" id="PTHR43884">
    <property type="entry name" value="ACYL-COA DEHYDROGENASE"/>
    <property type="match status" value="1"/>
</dbReference>
<keyword evidence="10" id="KW-1185">Reference proteome</keyword>
<feature type="domain" description="Acyl-CoA dehydrogenase/oxidase N-terminal" evidence="8">
    <location>
        <begin position="8"/>
        <end position="122"/>
    </location>
</feature>
<dbReference type="EMBL" id="BAWF01000009">
    <property type="protein sequence ID" value="GAF43766.1"/>
    <property type="molecule type" value="Genomic_DNA"/>
</dbReference>
<keyword evidence="3 5" id="KW-0285">Flavoprotein</keyword>
<dbReference type="RefSeq" id="WP_037228745.1">
    <property type="nucleotide sequence ID" value="NZ_BAWF01000009.1"/>
</dbReference>
<dbReference type="SUPFAM" id="SSF47203">
    <property type="entry name" value="Acyl-CoA dehydrogenase C-terminal domain-like"/>
    <property type="match status" value="1"/>
</dbReference>
<dbReference type="Gene3D" id="1.20.140.10">
    <property type="entry name" value="Butyryl-CoA Dehydrogenase, subunit A, domain 3"/>
    <property type="match status" value="1"/>
</dbReference>
<evidence type="ECO:0000313" key="9">
    <source>
        <dbReference type="EMBL" id="GAF43766.1"/>
    </source>
</evidence>
<dbReference type="InterPro" id="IPR013786">
    <property type="entry name" value="AcylCoA_DH/ox_N"/>
</dbReference>
<dbReference type="InterPro" id="IPR009100">
    <property type="entry name" value="AcylCoA_DH/oxidase_NM_dom_sf"/>
</dbReference>
<keyword evidence="5" id="KW-0560">Oxidoreductase</keyword>
<comment type="cofactor">
    <cofactor evidence="1 5">
        <name>FAD</name>
        <dbReference type="ChEBI" id="CHEBI:57692"/>
    </cofactor>
</comment>
<dbReference type="InterPro" id="IPR036250">
    <property type="entry name" value="AcylCo_DH-like_C"/>
</dbReference>
<dbReference type="Pfam" id="PF00441">
    <property type="entry name" value="Acyl-CoA_dh_1"/>
    <property type="match status" value="1"/>
</dbReference>
<protein>
    <submittedName>
        <fullName evidence="9">Acyl-CoA dehydrogenase</fullName>
    </submittedName>
</protein>
<evidence type="ECO:0000256" key="1">
    <source>
        <dbReference type="ARBA" id="ARBA00001974"/>
    </source>
</evidence>
<dbReference type="OrthoDB" id="2769798at2"/>
<dbReference type="GO" id="GO:0046359">
    <property type="term" value="P:butyrate catabolic process"/>
    <property type="evidence" value="ECO:0007669"/>
    <property type="project" value="TreeGrafter"/>
</dbReference>
<evidence type="ECO:0000256" key="4">
    <source>
        <dbReference type="ARBA" id="ARBA00022827"/>
    </source>
</evidence>
<dbReference type="PANTHER" id="PTHR43884:SF12">
    <property type="entry name" value="ISOVALERYL-COA DEHYDROGENASE, MITOCHONDRIAL-RELATED"/>
    <property type="match status" value="1"/>
</dbReference>
<keyword evidence="4 5" id="KW-0274">FAD</keyword>
<dbReference type="Pfam" id="PF02770">
    <property type="entry name" value="Acyl-CoA_dh_M"/>
    <property type="match status" value="1"/>
</dbReference>
<sequence length="421" mass="45212">MTLDFSLSAEQKQIQADAAEFADTVLTQVADAMRPHHDPESRFNAIKPFYEQMADAGFITALIPKEYGGTAFTSLEFCLSAEELARVDINVPSAILSTGLGLDAIINFGSDEQKTEFLPQFTDSTPRLAGIAFSEVGGSANFDSNVVGTGVRTTARLDGDEWVINGHKQYTTNGTGWDGAHPDLFTVLCTTNPLSPISEAAAMIVVPGSTPGIEVVGMIDTMGHVATPSPMVNFTDVRVPASNILGSPGDGVKIAQSSFTWTSAPIAIACVGRMRAAFDVAYKFAKTQQRGGPTPVIEYQNAGYMLADLKMKIEAGRYLALKAADHYDKTGGADREIANIAKVYNSELCVQAVYDAMRLVGVESYGGTDNALSEIMADALCFPIYDGGNMGVRRRQLHELMKQEGYDPLALRDGKASVYRT</sequence>
<accession>X0Q0S2</accession>
<organism evidence="9 10">
    <name type="scientific">Rhodococcus wratislaviensis NBRC 100605</name>
    <dbReference type="NCBI Taxonomy" id="1219028"/>
    <lineage>
        <taxon>Bacteria</taxon>
        <taxon>Bacillati</taxon>
        <taxon>Actinomycetota</taxon>
        <taxon>Actinomycetes</taxon>
        <taxon>Mycobacteriales</taxon>
        <taxon>Nocardiaceae</taxon>
        <taxon>Rhodococcus</taxon>
    </lineage>
</organism>
<evidence type="ECO:0000259" key="7">
    <source>
        <dbReference type="Pfam" id="PF02770"/>
    </source>
</evidence>
<evidence type="ECO:0000313" key="10">
    <source>
        <dbReference type="Proteomes" id="UP000019491"/>
    </source>
</evidence>
<evidence type="ECO:0000259" key="6">
    <source>
        <dbReference type="Pfam" id="PF00441"/>
    </source>
</evidence>
<dbReference type="GO" id="GO:0050660">
    <property type="term" value="F:flavin adenine dinucleotide binding"/>
    <property type="evidence" value="ECO:0007669"/>
    <property type="project" value="InterPro"/>
</dbReference>
<dbReference type="InterPro" id="IPR046373">
    <property type="entry name" value="Acyl-CoA_Oxase/DH_mid-dom_sf"/>
</dbReference>
<dbReference type="GO" id="GO:0003995">
    <property type="term" value="F:acyl-CoA dehydrogenase activity"/>
    <property type="evidence" value="ECO:0007669"/>
    <property type="project" value="TreeGrafter"/>
</dbReference>
<dbReference type="Pfam" id="PF02771">
    <property type="entry name" value="Acyl-CoA_dh_N"/>
    <property type="match status" value="1"/>
</dbReference>
<comment type="similarity">
    <text evidence="2 5">Belongs to the acyl-CoA dehydrogenase family.</text>
</comment>
<feature type="domain" description="Acyl-CoA dehydrogenase/oxidase C-terminal" evidence="6">
    <location>
        <begin position="249"/>
        <end position="397"/>
    </location>
</feature>
<reference evidence="9 10" key="1">
    <citation type="submission" date="2014-02" db="EMBL/GenBank/DDBJ databases">
        <title>Whole genome shotgun sequence of Rhodococcus wratislaviensis NBRC 100605.</title>
        <authorList>
            <person name="Hosoyama A."/>
            <person name="Tsuchikane K."/>
            <person name="Yoshida I."/>
            <person name="Ohji S."/>
            <person name="Ichikawa N."/>
            <person name="Yamazoe A."/>
            <person name="Fujita N."/>
        </authorList>
    </citation>
    <scope>NUCLEOTIDE SEQUENCE [LARGE SCALE GENOMIC DNA]</scope>
    <source>
        <strain evidence="9 10">NBRC 100605</strain>
    </source>
</reference>
<evidence type="ECO:0000256" key="3">
    <source>
        <dbReference type="ARBA" id="ARBA00022630"/>
    </source>
</evidence>
<dbReference type="Proteomes" id="UP000019491">
    <property type="component" value="Unassembled WGS sequence"/>
</dbReference>
<gene>
    <name evidence="9" type="primary">fadE</name>
    <name evidence="9" type="ORF">RW1_009_01910</name>
</gene>
<dbReference type="InterPro" id="IPR006091">
    <property type="entry name" value="Acyl-CoA_Oxase/DH_mid-dom"/>
</dbReference>
<dbReference type="InterPro" id="IPR037069">
    <property type="entry name" value="AcylCoA_DH/ox_N_sf"/>
</dbReference>
<comment type="caution">
    <text evidence="9">The sequence shown here is derived from an EMBL/GenBank/DDBJ whole genome shotgun (WGS) entry which is preliminary data.</text>
</comment>
<dbReference type="SUPFAM" id="SSF56645">
    <property type="entry name" value="Acyl-CoA dehydrogenase NM domain-like"/>
    <property type="match status" value="1"/>
</dbReference>
<feature type="domain" description="Acyl-CoA oxidase/dehydrogenase middle" evidence="7">
    <location>
        <begin position="151"/>
        <end position="237"/>
    </location>
</feature>
<name>X0Q0S2_RHOWR</name>
<dbReference type="AlphaFoldDB" id="X0Q0S2"/>
<dbReference type="GO" id="GO:0033539">
    <property type="term" value="P:fatty acid beta-oxidation using acyl-CoA dehydrogenase"/>
    <property type="evidence" value="ECO:0007669"/>
    <property type="project" value="TreeGrafter"/>
</dbReference>